<protein>
    <submittedName>
        <fullName evidence="2">Uncharacterized protein</fullName>
    </submittedName>
</protein>
<name>A0A0E9MMQ5_9SPHN</name>
<feature type="region of interest" description="Disordered" evidence="1">
    <location>
        <begin position="86"/>
        <end position="111"/>
    </location>
</feature>
<evidence type="ECO:0000313" key="2">
    <source>
        <dbReference type="EMBL" id="GAO38824.1"/>
    </source>
</evidence>
<reference evidence="2 3" key="1">
    <citation type="submission" date="2015-04" db="EMBL/GenBank/DDBJ databases">
        <title>Whole genome shotgun sequence of Sphingomonas changbaiensis NBRC 104936.</title>
        <authorList>
            <person name="Katano-Makiyama Y."/>
            <person name="Hosoyama A."/>
            <person name="Hashimoto M."/>
            <person name="Noguchi M."/>
            <person name="Tsuchikane K."/>
            <person name="Ohji S."/>
            <person name="Yamazoe A."/>
            <person name="Ichikawa N."/>
            <person name="Kimura A."/>
            <person name="Fujita N."/>
        </authorList>
    </citation>
    <scope>NUCLEOTIDE SEQUENCE [LARGE SCALE GENOMIC DNA]</scope>
    <source>
        <strain evidence="2 3">NBRC 104936</strain>
    </source>
</reference>
<gene>
    <name evidence="2" type="ORF">SCH01S_21_00110</name>
</gene>
<dbReference type="EMBL" id="BBWU01000021">
    <property type="protein sequence ID" value="GAO38824.1"/>
    <property type="molecule type" value="Genomic_DNA"/>
</dbReference>
<feature type="compositionally biased region" description="Pro residues" evidence="1">
    <location>
        <begin position="89"/>
        <end position="105"/>
    </location>
</feature>
<dbReference type="Proteomes" id="UP000033202">
    <property type="component" value="Unassembled WGS sequence"/>
</dbReference>
<evidence type="ECO:0000256" key="1">
    <source>
        <dbReference type="SAM" id="MobiDB-lite"/>
    </source>
</evidence>
<comment type="caution">
    <text evidence="2">The sequence shown here is derived from an EMBL/GenBank/DDBJ whole genome shotgun (WGS) entry which is preliminary data.</text>
</comment>
<dbReference type="STRING" id="1219043.SCH01S_21_00110"/>
<proteinExistence type="predicted"/>
<accession>A0A0E9MMQ5</accession>
<organism evidence="2 3">
    <name type="scientific">Sphingomonas changbaiensis NBRC 104936</name>
    <dbReference type="NCBI Taxonomy" id="1219043"/>
    <lineage>
        <taxon>Bacteria</taxon>
        <taxon>Pseudomonadati</taxon>
        <taxon>Pseudomonadota</taxon>
        <taxon>Alphaproteobacteria</taxon>
        <taxon>Sphingomonadales</taxon>
        <taxon>Sphingomonadaceae</taxon>
        <taxon>Sphingomonas</taxon>
    </lineage>
</organism>
<dbReference type="AlphaFoldDB" id="A0A0E9MMQ5"/>
<sequence>MRDVRLMRADVLAPDRCSGRQKMRVLSIALLLAAAAGGLTACANRDEVAVAPAPPVGPGAILGTTAADRDGNGIVDGYYTRDGMYVPFQAPPCPPPPPPPPPPAPSGERGI</sequence>
<evidence type="ECO:0000313" key="3">
    <source>
        <dbReference type="Proteomes" id="UP000033202"/>
    </source>
</evidence>
<feature type="region of interest" description="Disordered" evidence="1">
    <location>
        <begin position="53"/>
        <end position="74"/>
    </location>
</feature>
<keyword evidence="3" id="KW-1185">Reference proteome</keyword>